<accession>A0A438HC13</accession>
<protein>
    <submittedName>
        <fullName evidence="1">Uncharacterized protein</fullName>
    </submittedName>
</protein>
<dbReference type="EMBL" id="QGNW01000246">
    <property type="protein sequence ID" value="RVW81899.1"/>
    <property type="molecule type" value="Genomic_DNA"/>
</dbReference>
<dbReference type="Proteomes" id="UP000288805">
    <property type="component" value="Unassembled WGS sequence"/>
</dbReference>
<sequence length="68" mass="7667">MLLTIMLVLARSVALICIVFVQLGRALFNHLKVGSLFQLRAKLEIFSKTMPAKEFRTGITLKTNVAQY</sequence>
<dbReference type="AlphaFoldDB" id="A0A438HC13"/>
<organism evidence="1 2">
    <name type="scientific">Vitis vinifera</name>
    <name type="common">Grape</name>
    <dbReference type="NCBI Taxonomy" id="29760"/>
    <lineage>
        <taxon>Eukaryota</taxon>
        <taxon>Viridiplantae</taxon>
        <taxon>Streptophyta</taxon>
        <taxon>Embryophyta</taxon>
        <taxon>Tracheophyta</taxon>
        <taxon>Spermatophyta</taxon>
        <taxon>Magnoliopsida</taxon>
        <taxon>eudicotyledons</taxon>
        <taxon>Gunneridae</taxon>
        <taxon>Pentapetalae</taxon>
        <taxon>rosids</taxon>
        <taxon>Vitales</taxon>
        <taxon>Vitaceae</taxon>
        <taxon>Viteae</taxon>
        <taxon>Vitis</taxon>
    </lineage>
</organism>
<evidence type="ECO:0000313" key="1">
    <source>
        <dbReference type="EMBL" id="RVW81899.1"/>
    </source>
</evidence>
<reference evidence="1 2" key="1">
    <citation type="journal article" date="2018" name="PLoS Genet.">
        <title>Population sequencing reveals clonal diversity and ancestral inbreeding in the grapevine cultivar Chardonnay.</title>
        <authorList>
            <person name="Roach M.J."/>
            <person name="Johnson D.L."/>
            <person name="Bohlmann J."/>
            <person name="van Vuuren H.J."/>
            <person name="Jones S.J."/>
            <person name="Pretorius I.S."/>
            <person name="Schmidt S.A."/>
            <person name="Borneman A.R."/>
        </authorList>
    </citation>
    <scope>NUCLEOTIDE SEQUENCE [LARGE SCALE GENOMIC DNA]</scope>
    <source>
        <strain evidence="2">cv. Chardonnay</strain>
        <tissue evidence="1">Leaf</tissue>
    </source>
</reference>
<comment type="caution">
    <text evidence="1">The sequence shown here is derived from an EMBL/GenBank/DDBJ whole genome shotgun (WGS) entry which is preliminary data.</text>
</comment>
<gene>
    <name evidence="1" type="ORF">CK203_033290</name>
</gene>
<name>A0A438HC13_VITVI</name>
<proteinExistence type="predicted"/>
<evidence type="ECO:0000313" key="2">
    <source>
        <dbReference type="Proteomes" id="UP000288805"/>
    </source>
</evidence>